<dbReference type="AlphaFoldDB" id="A0A383AFP6"/>
<name>A0A383AFP6_9ZZZZ</name>
<dbReference type="GO" id="GO:0008882">
    <property type="term" value="F:[glutamate-ammonia-ligase] adenylyltransferase activity"/>
    <property type="evidence" value="ECO:0007669"/>
    <property type="project" value="InterPro"/>
</dbReference>
<accession>A0A383AFP6</accession>
<dbReference type="InterPro" id="IPR005190">
    <property type="entry name" value="GlnE_rpt_dom"/>
</dbReference>
<dbReference type="Pfam" id="PF03710">
    <property type="entry name" value="GlnE"/>
    <property type="match status" value="1"/>
</dbReference>
<evidence type="ECO:0000259" key="1">
    <source>
        <dbReference type="Pfam" id="PF03710"/>
    </source>
</evidence>
<sequence length="167" mass="18731">MTDACKDTVIADKLGLPETFQELIERGLGRLDKSRHALLFEPEYHPTVLRLVASSDYAASILVREYEWLIEAAKNGELARPLNTDMLAEISSLPGRARGDFKVMQASLRRCRNQRLLHILWRIVAGHDDIWQTLDSLSLLADALIGSSIEFASASLAEEFGEPLNQR</sequence>
<reference evidence="2" key="1">
    <citation type="submission" date="2018-05" db="EMBL/GenBank/DDBJ databases">
        <authorList>
            <person name="Lanie J.A."/>
            <person name="Ng W.-L."/>
            <person name="Kazmierczak K.M."/>
            <person name="Andrzejewski T.M."/>
            <person name="Davidsen T.M."/>
            <person name="Wayne K.J."/>
            <person name="Tettelin H."/>
            <person name="Glass J.I."/>
            <person name="Rusch D."/>
            <person name="Podicherti R."/>
            <person name="Tsui H.-C.T."/>
            <person name="Winkler M.E."/>
        </authorList>
    </citation>
    <scope>NUCLEOTIDE SEQUENCE</scope>
</reference>
<feature type="domain" description="Glutamate-ammonia ligase adenylyltransferase repeated" evidence="1">
    <location>
        <begin position="48"/>
        <end position="166"/>
    </location>
</feature>
<dbReference type="EMBL" id="UINC01191653">
    <property type="protein sequence ID" value="SVE06399.1"/>
    <property type="molecule type" value="Genomic_DNA"/>
</dbReference>
<feature type="non-terminal residue" evidence="2">
    <location>
        <position position="167"/>
    </location>
</feature>
<dbReference type="Gene3D" id="3.30.460.10">
    <property type="entry name" value="Beta Polymerase, domain 2"/>
    <property type="match status" value="1"/>
</dbReference>
<proteinExistence type="predicted"/>
<evidence type="ECO:0000313" key="2">
    <source>
        <dbReference type="EMBL" id="SVE06399.1"/>
    </source>
</evidence>
<dbReference type="InterPro" id="IPR043519">
    <property type="entry name" value="NT_sf"/>
</dbReference>
<organism evidence="2">
    <name type="scientific">marine metagenome</name>
    <dbReference type="NCBI Taxonomy" id="408172"/>
    <lineage>
        <taxon>unclassified sequences</taxon>
        <taxon>metagenomes</taxon>
        <taxon>ecological metagenomes</taxon>
    </lineage>
</organism>
<protein>
    <recommendedName>
        <fullName evidence="1">Glutamate-ammonia ligase adenylyltransferase repeated domain-containing protein</fullName>
    </recommendedName>
</protein>
<gene>
    <name evidence="2" type="ORF">METZ01_LOCUS459253</name>
</gene>
<dbReference type="SUPFAM" id="SSF81301">
    <property type="entry name" value="Nucleotidyltransferase"/>
    <property type="match status" value="1"/>
</dbReference>